<dbReference type="Proteomes" id="UP001409585">
    <property type="component" value="Unassembled WGS sequence"/>
</dbReference>
<evidence type="ECO:0000256" key="5">
    <source>
        <dbReference type="ARBA" id="ARBA00022839"/>
    </source>
</evidence>
<comment type="similarity">
    <text evidence="1 6">Belongs to the XseB family.</text>
</comment>
<keyword evidence="9" id="KW-1185">Reference proteome</keyword>
<name>A0AAV3U595_9ALTE</name>
<comment type="function">
    <text evidence="6">Bidirectionally degrades single-stranded DNA into large acid-insoluble oligonucleotides, which are then degraded further into small acid-soluble oligonucleotides.</text>
</comment>
<dbReference type="GO" id="GO:0005829">
    <property type="term" value="C:cytosol"/>
    <property type="evidence" value="ECO:0007669"/>
    <property type="project" value="TreeGrafter"/>
</dbReference>
<accession>A0AAV3U595</accession>
<dbReference type="PANTHER" id="PTHR34137">
    <property type="entry name" value="EXODEOXYRIBONUCLEASE 7 SMALL SUBUNIT"/>
    <property type="match status" value="1"/>
</dbReference>
<dbReference type="PANTHER" id="PTHR34137:SF1">
    <property type="entry name" value="EXODEOXYRIBONUCLEASE 7 SMALL SUBUNIT"/>
    <property type="match status" value="1"/>
</dbReference>
<dbReference type="HAMAP" id="MF_00337">
    <property type="entry name" value="Exonuc_7_S"/>
    <property type="match status" value="1"/>
</dbReference>
<proteinExistence type="inferred from homology"/>
<keyword evidence="5 6" id="KW-0269">Exonuclease</keyword>
<dbReference type="Pfam" id="PF02609">
    <property type="entry name" value="Exonuc_VII_S"/>
    <property type="match status" value="1"/>
</dbReference>
<evidence type="ECO:0000256" key="2">
    <source>
        <dbReference type="ARBA" id="ARBA00022490"/>
    </source>
</evidence>
<dbReference type="GO" id="GO:0009318">
    <property type="term" value="C:exodeoxyribonuclease VII complex"/>
    <property type="evidence" value="ECO:0007669"/>
    <property type="project" value="UniProtKB-UniRule"/>
</dbReference>
<feature type="coiled-coil region" evidence="7">
    <location>
        <begin position="41"/>
        <end position="99"/>
    </location>
</feature>
<dbReference type="GO" id="GO:0006308">
    <property type="term" value="P:DNA catabolic process"/>
    <property type="evidence" value="ECO:0007669"/>
    <property type="project" value="UniProtKB-UniRule"/>
</dbReference>
<evidence type="ECO:0000256" key="6">
    <source>
        <dbReference type="HAMAP-Rule" id="MF_00337"/>
    </source>
</evidence>
<dbReference type="InterPro" id="IPR037004">
    <property type="entry name" value="Exonuc_VII_ssu_sf"/>
</dbReference>
<dbReference type="EC" id="3.1.11.6" evidence="6"/>
<protein>
    <recommendedName>
        <fullName evidence="6">Exodeoxyribonuclease 7 small subunit</fullName>
        <ecNumber evidence="6">3.1.11.6</ecNumber>
    </recommendedName>
    <alternativeName>
        <fullName evidence="6">Exodeoxyribonuclease VII small subunit</fullName>
        <shortName evidence="6">Exonuclease VII small subunit</shortName>
    </alternativeName>
</protein>
<keyword evidence="3 6" id="KW-0540">Nuclease</keyword>
<comment type="subunit">
    <text evidence="6">Heterooligomer composed of large and small subunits.</text>
</comment>
<keyword evidence="7" id="KW-0175">Coiled coil</keyword>
<reference evidence="9" key="1">
    <citation type="journal article" date="2019" name="Int. J. Syst. Evol. Microbiol.">
        <title>The Global Catalogue of Microorganisms (GCM) 10K type strain sequencing project: providing services to taxonomists for standard genome sequencing and annotation.</title>
        <authorList>
            <consortium name="The Broad Institute Genomics Platform"/>
            <consortium name="The Broad Institute Genome Sequencing Center for Infectious Disease"/>
            <person name="Wu L."/>
            <person name="Ma J."/>
        </authorList>
    </citation>
    <scope>NUCLEOTIDE SEQUENCE [LARGE SCALE GENOMIC DNA]</scope>
    <source>
        <strain evidence="9">JCM 19134</strain>
    </source>
</reference>
<dbReference type="EMBL" id="BAABLX010000027">
    <property type="protein sequence ID" value="GAA4948062.1"/>
    <property type="molecule type" value="Genomic_DNA"/>
</dbReference>
<sequence>MVRLGSGALIRDNKRLTAPLGLGRVQRDNRWGKGMAARKKNMDFETALAELEGLIEQLESGDLTLDASLKAFEQGVKLTRECQLQLADAEQKVSKLVAEQGELKLTDFDQNEAAP</sequence>
<dbReference type="InterPro" id="IPR003761">
    <property type="entry name" value="Exonuc_VII_S"/>
</dbReference>
<comment type="caution">
    <text evidence="8">The sequence shown here is derived from an EMBL/GenBank/DDBJ whole genome shotgun (WGS) entry which is preliminary data.</text>
</comment>
<evidence type="ECO:0000313" key="8">
    <source>
        <dbReference type="EMBL" id="GAA4948062.1"/>
    </source>
</evidence>
<keyword evidence="4 6" id="KW-0378">Hydrolase</keyword>
<gene>
    <name evidence="6" type="primary">xseB</name>
    <name evidence="8" type="ORF">GCM10025791_29950</name>
</gene>
<comment type="subcellular location">
    <subcellularLocation>
        <location evidence="6">Cytoplasm</location>
    </subcellularLocation>
</comment>
<comment type="catalytic activity">
    <reaction evidence="6">
        <text>Exonucleolytic cleavage in either 5'- to 3'- or 3'- to 5'-direction to yield nucleoside 5'-phosphates.</text>
        <dbReference type="EC" id="3.1.11.6"/>
    </reaction>
</comment>
<evidence type="ECO:0000256" key="4">
    <source>
        <dbReference type="ARBA" id="ARBA00022801"/>
    </source>
</evidence>
<keyword evidence="2 6" id="KW-0963">Cytoplasm</keyword>
<dbReference type="NCBIfam" id="TIGR01280">
    <property type="entry name" value="xseB"/>
    <property type="match status" value="1"/>
</dbReference>
<organism evidence="8 9">
    <name type="scientific">Halioxenophilus aromaticivorans</name>
    <dbReference type="NCBI Taxonomy" id="1306992"/>
    <lineage>
        <taxon>Bacteria</taxon>
        <taxon>Pseudomonadati</taxon>
        <taxon>Pseudomonadota</taxon>
        <taxon>Gammaproteobacteria</taxon>
        <taxon>Alteromonadales</taxon>
        <taxon>Alteromonadaceae</taxon>
        <taxon>Halioxenophilus</taxon>
    </lineage>
</organism>
<evidence type="ECO:0000313" key="9">
    <source>
        <dbReference type="Proteomes" id="UP001409585"/>
    </source>
</evidence>
<evidence type="ECO:0000256" key="3">
    <source>
        <dbReference type="ARBA" id="ARBA00022722"/>
    </source>
</evidence>
<dbReference type="GO" id="GO:0008855">
    <property type="term" value="F:exodeoxyribonuclease VII activity"/>
    <property type="evidence" value="ECO:0007669"/>
    <property type="project" value="UniProtKB-UniRule"/>
</dbReference>
<dbReference type="Gene3D" id="1.10.287.1040">
    <property type="entry name" value="Exonuclease VII, small subunit"/>
    <property type="match status" value="1"/>
</dbReference>
<evidence type="ECO:0000256" key="1">
    <source>
        <dbReference type="ARBA" id="ARBA00009998"/>
    </source>
</evidence>
<evidence type="ECO:0000256" key="7">
    <source>
        <dbReference type="SAM" id="Coils"/>
    </source>
</evidence>
<dbReference type="AlphaFoldDB" id="A0AAV3U595"/>
<dbReference type="SUPFAM" id="SSF116842">
    <property type="entry name" value="XseB-like"/>
    <property type="match status" value="1"/>
</dbReference>
<dbReference type="NCBIfam" id="NF002140">
    <property type="entry name" value="PRK00977.1-4"/>
    <property type="match status" value="1"/>
</dbReference>